<evidence type="ECO:0000313" key="2">
    <source>
        <dbReference type="EMBL" id="KAG0330135.1"/>
    </source>
</evidence>
<feature type="region of interest" description="Disordered" evidence="1">
    <location>
        <begin position="149"/>
        <end position="177"/>
    </location>
</feature>
<evidence type="ECO:0000256" key="1">
    <source>
        <dbReference type="SAM" id="MobiDB-lite"/>
    </source>
</evidence>
<feature type="region of interest" description="Disordered" evidence="1">
    <location>
        <begin position="311"/>
        <end position="364"/>
    </location>
</feature>
<comment type="caution">
    <text evidence="2">The sequence shown here is derived from an EMBL/GenBank/DDBJ whole genome shotgun (WGS) entry which is preliminary data.</text>
</comment>
<reference evidence="2" key="1">
    <citation type="journal article" date="2020" name="Fungal Divers.">
        <title>Resolving the Mortierellaceae phylogeny through synthesis of multi-gene phylogenetics and phylogenomics.</title>
        <authorList>
            <person name="Vandepol N."/>
            <person name="Liber J."/>
            <person name="Desiro A."/>
            <person name="Na H."/>
            <person name="Kennedy M."/>
            <person name="Barry K."/>
            <person name="Grigoriev I.V."/>
            <person name="Miller A.N."/>
            <person name="O'Donnell K."/>
            <person name="Stajich J.E."/>
            <person name="Bonito G."/>
        </authorList>
    </citation>
    <scope>NUCLEOTIDE SEQUENCE</scope>
    <source>
        <strain evidence="2">REB-010B</strain>
    </source>
</reference>
<gene>
    <name evidence="2" type="ORF">BGZ99_007998</name>
</gene>
<dbReference type="Pfam" id="PF10604">
    <property type="entry name" value="Polyketide_cyc2"/>
    <property type="match status" value="1"/>
</dbReference>
<dbReference type="CDD" id="cd07822">
    <property type="entry name" value="SRPBCC_4"/>
    <property type="match status" value="1"/>
</dbReference>
<feature type="compositionally biased region" description="Basic and acidic residues" evidence="1">
    <location>
        <begin position="149"/>
        <end position="161"/>
    </location>
</feature>
<feature type="compositionally biased region" description="Polar residues" evidence="1">
    <location>
        <begin position="245"/>
        <end position="257"/>
    </location>
</feature>
<organism evidence="2 3">
    <name type="scientific">Dissophora globulifera</name>
    <dbReference type="NCBI Taxonomy" id="979702"/>
    <lineage>
        <taxon>Eukaryota</taxon>
        <taxon>Fungi</taxon>
        <taxon>Fungi incertae sedis</taxon>
        <taxon>Mucoromycota</taxon>
        <taxon>Mortierellomycotina</taxon>
        <taxon>Mortierellomycetes</taxon>
        <taxon>Mortierellales</taxon>
        <taxon>Mortierellaceae</taxon>
        <taxon>Dissophora</taxon>
    </lineage>
</organism>
<dbReference type="Gene3D" id="3.30.530.20">
    <property type="match status" value="1"/>
</dbReference>
<accession>A0A9P6RXE2</accession>
<feature type="compositionally biased region" description="Acidic residues" evidence="1">
    <location>
        <begin position="327"/>
        <end position="347"/>
    </location>
</feature>
<keyword evidence="3" id="KW-1185">Reference proteome</keyword>
<feature type="region of interest" description="Disordered" evidence="1">
    <location>
        <begin position="243"/>
        <end position="271"/>
    </location>
</feature>
<proteinExistence type="predicted"/>
<sequence>MKESKVTITIAAPPHEVWKVLTDLEHYCEWNPLFVRAKGIINDGEVLQLTARMPVTFLCGAPLSSPLSSKIIKVEPESRLEWFTRSSFVNVTHYFQLTSSQDGSATEFTQGERYDGWGVVFYSSFGTMNDARRAFAAMNNALLLETTRRREGSHQGNKDGSHGGANAAVTEKDEEKDDIAQLDISDPAAVAAMKSLGTMSTLSAVTPMLSSTTEPSTSIVEASTVAAEEIDAVLKTVQEIKDAPTATSEELSETTGVDTMLPPATEKPEKRTSIIGAVSSLFSSSKQQSVSLSPADKLPLSSSKDEMILKVTSEDTVTPASIQEQQLEVDVDDQEDNDDEKEEEQEDPVAKLEREAKNSERIELDLGFTDMNLGDFGF</sequence>
<dbReference type="InterPro" id="IPR019587">
    <property type="entry name" value="Polyketide_cyclase/dehydratase"/>
</dbReference>
<dbReference type="AlphaFoldDB" id="A0A9P6RXE2"/>
<dbReference type="InterPro" id="IPR023393">
    <property type="entry name" value="START-like_dom_sf"/>
</dbReference>
<evidence type="ECO:0000313" key="3">
    <source>
        <dbReference type="Proteomes" id="UP000738325"/>
    </source>
</evidence>
<name>A0A9P6RXE2_9FUNG</name>
<evidence type="ECO:0008006" key="4">
    <source>
        <dbReference type="Google" id="ProtNLM"/>
    </source>
</evidence>
<dbReference type="PANTHER" id="PTHR36166">
    <property type="entry name" value="CHROMOSOME 9, WHOLE GENOME SHOTGUN SEQUENCE"/>
    <property type="match status" value="1"/>
</dbReference>
<dbReference type="PANTHER" id="PTHR36166:SF1">
    <property type="entry name" value="SRPBCC DOMAIN-CONTAINING PROTEIN"/>
    <property type="match status" value="1"/>
</dbReference>
<feature type="compositionally biased region" description="Basic and acidic residues" evidence="1">
    <location>
        <begin position="348"/>
        <end position="364"/>
    </location>
</feature>
<dbReference type="OrthoDB" id="509124at2759"/>
<dbReference type="EMBL" id="JAAAIP010000006">
    <property type="protein sequence ID" value="KAG0330135.1"/>
    <property type="molecule type" value="Genomic_DNA"/>
</dbReference>
<dbReference type="SUPFAM" id="SSF55961">
    <property type="entry name" value="Bet v1-like"/>
    <property type="match status" value="1"/>
</dbReference>
<dbReference type="Proteomes" id="UP000738325">
    <property type="component" value="Unassembled WGS sequence"/>
</dbReference>
<protein>
    <recommendedName>
        <fullName evidence="4">SRPBCC domain-containing protein</fullName>
    </recommendedName>
</protein>